<comment type="similarity">
    <text evidence="1">Belongs to the SMC family. SbcC subfamily.</text>
</comment>
<feature type="coiled-coil region" evidence="4">
    <location>
        <begin position="212"/>
        <end position="285"/>
    </location>
</feature>
<dbReference type="PANTHER" id="PTHR32114:SF2">
    <property type="entry name" value="ABC TRANSPORTER ABCH.3"/>
    <property type="match status" value="1"/>
</dbReference>
<dbReference type="AlphaFoldDB" id="A0A5R8PAX0"/>
<dbReference type="Pfam" id="PF13476">
    <property type="entry name" value="AAA_23"/>
    <property type="match status" value="1"/>
</dbReference>
<organism evidence="6 7">
    <name type="scientific">Nocardia cyriacigeorgica</name>
    <dbReference type="NCBI Taxonomy" id="135487"/>
    <lineage>
        <taxon>Bacteria</taxon>
        <taxon>Bacillati</taxon>
        <taxon>Actinomycetota</taxon>
        <taxon>Actinomycetes</taxon>
        <taxon>Mycobacteriales</taxon>
        <taxon>Nocardiaceae</taxon>
        <taxon>Nocardia</taxon>
    </lineage>
</organism>
<dbReference type="GO" id="GO:0006302">
    <property type="term" value="P:double-strand break repair"/>
    <property type="evidence" value="ECO:0007669"/>
    <property type="project" value="InterPro"/>
</dbReference>
<proteinExistence type="inferred from homology"/>
<dbReference type="NCBIfam" id="TIGR03185">
    <property type="entry name" value="DNA_S_dndD"/>
    <property type="match status" value="1"/>
</dbReference>
<evidence type="ECO:0000256" key="2">
    <source>
        <dbReference type="ARBA" id="ARBA00011322"/>
    </source>
</evidence>
<dbReference type="InterPro" id="IPR038729">
    <property type="entry name" value="Rad50/SbcC_AAA"/>
</dbReference>
<dbReference type="GO" id="GO:0016887">
    <property type="term" value="F:ATP hydrolysis activity"/>
    <property type="evidence" value="ECO:0007669"/>
    <property type="project" value="InterPro"/>
</dbReference>
<comment type="subunit">
    <text evidence="2">Heterodimer of SbcC and SbcD.</text>
</comment>
<evidence type="ECO:0000313" key="7">
    <source>
        <dbReference type="Proteomes" id="UP000308349"/>
    </source>
</evidence>
<evidence type="ECO:0000256" key="1">
    <source>
        <dbReference type="ARBA" id="ARBA00006930"/>
    </source>
</evidence>
<protein>
    <recommendedName>
        <fullName evidence="3">Nuclease SbcCD subunit C</fullName>
    </recommendedName>
</protein>
<dbReference type="Proteomes" id="UP000308349">
    <property type="component" value="Unassembled WGS sequence"/>
</dbReference>
<accession>A0A5R8PAX0</accession>
<evidence type="ECO:0000256" key="4">
    <source>
        <dbReference type="SAM" id="Coils"/>
    </source>
</evidence>
<dbReference type="EMBL" id="VBUU01000029">
    <property type="protein sequence ID" value="TLG01815.1"/>
    <property type="molecule type" value="Genomic_DNA"/>
</dbReference>
<dbReference type="InterPro" id="IPR017599">
    <property type="entry name" value="DNA_S_DndD"/>
</dbReference>
<dbReference type="Gene3D" id="3.40.50.300">
    <property type="entry name" value="P-loop containing nucleotide triphosphate hydrolases"/>
    <property type="match status" value="2"/>
</dbReference>
<reference evidence="6 7" key="1">
    <citation type="submission" date="2019-05" db="EMBL/GenBank/DDBJ databases">
        <title>Genomes sequences of two Nocardia cyriacigeorgica environmental isolates, type strains Nocardia asteroides ATCC 19247 and Nocardia cyriacigeorgica DSM 44484.</title>
        <authorList>
            <person name="Vautrin F."/>
            <person name="Bergeron E."/>
            <person name="Dubost A."/>
            <person name="Abrouk D."/>
            <person name="Rodriguez Nava V."/>
            <person name="Pujic P."/>
        </authorList>
    </citation>
    <scope>NUCLEOTIDE SEQUENCE [LARGE SCALE GENOMIC DNA]</scope>
    <source>
        <strain evidence="6 7">EML 1456</strain>
    </source>
</reference>
<keyword evidence="4" id="KW-0175">Coiled coil</keyword>
<comment type="caution">
    <text evidence="6">The sequence shown here is derived from an EMBL/GenBank/DDBJ whole genome shotgun (WGS) entry which is preliminary data.</text>
</comment>
<name>A0A5R8PAX0_9NOCA</name>
<evidence type="ECO:0000256" key="3">
    <source>
        <dbReference type="ARBA" id="ARBA00013368"/>
    </source>
</evidence>
<dbReference type="PANTHER" id="PTHR32114">
    <property type="entry name" value="ABC TRANSPORTER ABCH.3"/>
    <property type="match status" value="1"/>
</dbReference>
<dbReference type="RefSeq" id="WP_138458015.1">
    <property type="nucleotide sequence ID" value="NZ_VBUU01000029.1"/>
</dbReference>
<sequence length="664" mass="74010">MILDELVLRNVGVFGGRHQITLTPPDARRPVVVIGALNGGGKTTVLESLHLALFGSLARTASRRSASYQTYLRRLIHNGVPGSEGAGVELAFHVYQGGSRRNYRVVRTWTATDSNVRERLDVLVDGMPDRSLTDRWAEQVEAFVPRGVAELFFFDGEKIETLAELDNAREMLKTAIGALLGLDLVDRLSTDLSVIERNYRADLAPPATHKLLEAANRRAKEAHKAAAAAKQDAAQCRTVAERAENKLRQLEEQLRMEGSELLVRERTLEDEKARLEKALKTTDTRLHDLASSIAPLRLVRTHLIDVLSMAEQELAADEQSQVAGVLVERDAEILDWLRSHRVKKQTIDELELLLSDERQTRIAGAGIERVVQLGAEETSRLRSLIDHDLDLVGEQIAAALTERDHLVRQLDEIIHTLAAVPDRRALDALYARRDAALADWTVARSAAAQADGSVADAEAHAVKQQRIVERLLQKATEEVAENDDARRIIHHSERVRDTLATLRVEATRRNLQRIESLVIQALQRLLRKERLVSDLKIDPETFAIELRGDAGNVVLPQQLSAGERQLLAVSLLWGLAQASGRPLPVVIDTPLGRLDGIHRSHLVSRYFPQASHQVILLSTDQEIDQAAWDRLHPHVGHAYRLEYNSKTGHTTAEPGYFWPKPVAS</sequence>
<gene>
    <name evidence="6" type="primary">dndD</name>
    <name evidence="6" type="ORF">FEK35_23445</name>
</gene>
<evidence type="ECO:0000313" key="6">
    <source>
        <dbReference type="EMBL" id="TLG01815.1"/>
    </source>
</evidence>
<dbReference type="OrthoDB" id="9795626at2"/>
<dbReference type="SUPFAM" id="SSF52540">
    <property type="entry name" value="P-loop containing nucleoside triphosphate hydrolases"/>
    <property type="match status" value="1"/>
</dbReference>
<dbReference type="InterPro" id="IPR027417">
    <property type="entry name" value="P-loop_NTPase"/>
</dbReference>
<feature type="domain" description="Rad50/SbcC-type AAA" evidence="5">
    <location>
        <begin position="6"/>
        <end position="241"/>
    </location>
</feature>
<evidence type="ECO:0000259" key="5">
    <source>
        <dbReference type="Pfam" id="PF13476"/>
    </source>
</evidence>